<sequence length="42" mass="4206">MSACIALPRPNSATALLCISAAAADPKTPATVTTSELELMCA</sequence>
<evidence type="ECO:0000313" key="2">
    <source>
        <dbReference type="Proteomes" id="UP000242770"/>
    </source>
</evidence>
<dbReference type="Proteomes" id="UP000242770">
    <property type="component" value="Unassembled WGS sequence"/>
</dbReference>
<dbReference type="EMBL" id="CCFA01001603">
    <property type="protein sequence ID" value="CDR99827.1"/>
    <property type="molecule type" value="Genomic_DNA"/>
</dbReference>
<proteinExistence type="predicted"/>
<gene>
    <name evidence="1" type="primary">SSCI29600.1</name>
</gene>
<organism evidence="1 2">
    <name type="scientific">Sporisorium scitamineum</name>
    <dbReference type="NCBI Taxonomy" id="49012"/>
    <lineage>
        <taxon>Eukaryota</taxon>
        <taxon>Fungi</taxon>
        <taxon>Dikarya</taxon>
        <taxon>Basidiomycota</taxon>
        <taxon>Ustilaginomycotina</taxon>
        <taxon>Ustilaginomycetes</taxon>
        <taxon>Ustilaginales</taxon>
        <taxon>Ustilaginaceae</taxon>
        <taxon>Sporisorium</taxon>
    </lineage>
</organism>
<reference evidence="2" key="1">
    <citation type="submission" date="2014-06" db="EMBL/GenBank/DDBJ databases">
        <authorList>
            <person name="Berkman P.J."/>
        </authorList>
    </citation>
    <scope>NUCLEOTIDE SEQUENCE [LARGE SCALE GENOMIC DNA]</scope>
</reference>
<name>A0A0F7RZ32_9BASI</name>
<protein>
    <submittedName>
        <fullName evidence="1">Uncharacterized protein</fullName>
    </submittedName>
</protein>
<evidence type="ECO:0000313" key="1">
    <source>
        <dbReference type="EMBL" id="CDR99827.1"/>
    </source>
</evidence>
<dbReference type="AlphaFoldDB" id="A0A0F7RZ32"/>
<accession>A0A0F7RZ32</accession>
<keyword evidence="2" id="KW-1185">Reference proteome</keyword>